<dbReference type="Pfam" id="PF03460">
    <property type="entry name" value="NIR_SIR_ferr"/>
    <property type="match status" value="1"/>
</dbReference>
<dbReference type="EMBL" id="JAVLVT010000005">
    <property type="protein sequence ID" value="MDS1271018.1"/>
    <property type="molecule type" value="Genomic_DNA"/>
</dbReference>
<evidence type="ECO:0000313" key="10">
    <source>
        <dbReference type="Proteomes" id="UP001250214"/>
    </source>
</evidence>
<dbReference type="Gene3D" id="3.30.413.10">
    <property type="entry name" value="Sulfite Reductase Hemoprotein, domain 1"/>
    <property type="match status" value="2"/>
</dbReference>
<dbReference type="InterPro" id="IPR036136">
    <property type="entry name" value="Nit/Sulf_reduc_fer-like_dom_sf"/>
</dbReference>
<keyword evidence="3" id="KW-0479">Metal-binding</keyword>
<proteinExistence type="predicted"/>
<evidence type="ECO:0000256" key="4">
    <source>
        <dbReference type="ARBA" id="ARBA00023002"/>
    </source>
</evidence>
<dbReference type="InterPro" id="IPR005117">
    <property type="entry name" value="NiRdtase/SiRdtase_haem-b_fer"/>
</dbReference>
<dbReference type="PANTHER" id="PTHR32439">
    <property type="entry name" value="FERREDOXIN--NITRITE REDUCTASE, CHLOROPLASTIC"/>
    <property type="match status" value="1"/>
</dbReference>
<dbReference type="PANTHER" id="PTHR32439:SF9">
    <property type="entry name" value="BLR3264 PROTEIN"/>
    <property type="match status" value="1"/>
</dbReference>
<protein>
    <recommendedName>
        <fullName evidence="8">Nitrite/Sulfite reductase ferredoxin-like domain-containing protein</fullName>
    </recommendedName>
</protein>
<evidence type="ECO:0000256" key="3">
    <source>
        <dbReference type="ARBA" id="ARBA00022723"/>
    </source>
</evidence>
<keyword evidence="2" id="KW-0349">Heme</keyword>
<evidence type="ECO:0000256" key="7">
    <source>
        <dbReference type="SAM" id="MobiDB-lite"/>
    </source>
</evidence>
<feature type="region of interest" description="Disordered" evidence="7">
    <location>
        <begin position="316"/>
        <end position="345"/>
    </location>
</feature>
<dbReference type="RefSeq" id="WP_310912570.1">
    <property type="nucleotide sequence ID" value="NZ_JAVLVT010000005.1"/>
</dbReference>
<evidence type="ECO:0000256" key="1">
    <source>
        <dbReference type="ARBA" id="ARBA00022485"/>
    </source>
</evidence>
<accession>A0ABU2H6T8</accession>
<reference evidence="10" key="1">
    <citation type="submission" date="2023-07" db="EMBL/GenBank/DDBJ databases">
        <title>Novel species in the genus Lipingzhangella isolated from Sambhar Salt Lake.</title>
        <authorList>
            <person name="Jiya N."/>
            <person name="Kajale S."/>
            <person name="Sharma A."/>
        </authorList>
    </citation>
    <scope>NUCLEOTIDE SEQUENCE [LARGE SCALE GENOMIC DNA]</scope>
    <source>
        <strain evidence="10">LS1_29</strain>
    </source>
</reference>
<evidence type="ECO:0000256" key="2">
    <source>
        <dbReference type="ARBA" id="ARBA00022617"/>
    </source>
</evidence>
<organism evidence="9 10">
    <name type="scientific">Lipingzhangella rawalii</name>
    <dbReference type="NCBI Taxonomy" id="2055835"/>
    <lineage>
        <taxon>Bacteria</taxon>
        <taxon>Bacillati</taxon>
        <taxon>Actinomycetota</taxon>
        <taxon>Actinomycetes</taxon>
        <taxon>Streptosporangiales</taxon>
        <taxon>Nocardiopsidaceae</taxon>
        <taxon>Lipingzhangella</taxon>
    </lineage>
</organism>
<keyword evidence="6" id="KW-0411">Iron-sulfur</keyword>
<dbReference type="Proteomes" id="UP001250214">
    <property type="component" value="Unassembled WGS sequence"/>
</dbReference>
<evidence type="ECO:0000256" key="5">
    <source>
        <dbReference type="ARBA" id="ARBA00023004"/>
    </source>
</evidence>
<keyword evidence="4" id="KW-0560">Oxidoreductase</keyword>
<keyword evidence="10" id="KW-1185">Reference proteome</keyword>
<feature type="region of interest" description="Disordered" evidence="7">
    <location>
        <begin position="235"/>
        <end position="296"/>
    </location>
</feature>
<feature type="compositionally biased region" description="Basic and acidic residues" evidence="7">
    <location>
        <begin position="335"/>
        <end position="344"/>
    </location>
</feature>
<keyword evidence="5" id="KW-0408">Iron</keyword>
<sequence>MSDLTGAVAARPDACPGALRPHHAADGALVRIRLPGGRISPQGLRALSDSASRWGNGRLDITGRGNIQLRGLDTAVLGRLAEVLRSAGMLPSVTHERARNIVASPLSGLDAAGQVDLSPLVHELDQRLCARPELSELGGRFLFGLDDGRGDILGLRADVSWCAIDPARGALTFCGQDTGLRPTAAQACGVLVTAAVEFLRLRGGDPGVWRLRDLPGGADALAAAVRAAVPTVARLDHRPTPGEGALPSPAAPPTVGTVLRSGASQTSRASAGSDGDPNPRSTVTARVITPPLGRLTATQAHRLADLADLTERAELADTTGAPGDSGDSGATDVEPGDRTGDHHARSLVVTPWRDIVLPGPAVGAEERLREAGLVVDPESPWHGVSACAGISGCAKSLTDVRADATRFVRLRTDPDTRTRVHWVGCSRRCGSPSTPHTAVVATATDTYQIDATDSGVSAGDAPARVAQALDSQ</sequence>
<comment type="caution">
    <text evidence="9">The sequence shown here is derived from an EMBL/GenBank/DDBJ whole genome shotgun (WGS) entry which is preliminary data.</text>
</comment>
<feature type="domain" description="Nitrite/Sulfite reductase ferredoxin-like" evidence="8">
    <location>
        <begin position="26"/>
        <end position="86"/>
    </location>
</feature>
<evidence type="ECO:0000313" key="9">
    <source>
        <dbReference type="EMBL" id="MDS1271018.1"/>
    </source>
</evidence>
<keyword evidence="1" id="KW-0004">4Fe-4S</keyword>
<dbReference type="InterPro" id="IPR051329">
    <property type="entry name" value="NIR_SIR_4Fe-4S"/>
</dbReference>
<dbReference type="SUPFAM" id="SSF56014">
    <property type="entry name" value="Nitrite and sulphite reductase 4Fe-4S domain-like"/>
    <property type="match status" value="2"/>
</dbReference>
<name>A0ABU2H6T8_9ACTN</name>
<dbReference type="Gene3D" id="3.90.480.10">
    <property type="entry name" value="Sulfite Reductase Hemoprotein,Domain 2"/>
    <property type="match status" value="1"/>
</dbReference>
<evidence type="ECO:0000256" key="6">
    <source>
        <dbReference type="ARBA" id="ARBA00023014"/>
    </source>
</evidence>
<gene>
    <name evidence="9" type="ORF">RIF23_11985</name>
</gene>
<evidence type="ECO:0000259" key="8">
    <source>
        <dbReference type="Pfam" id="PF03460"/>
    </source>
</evidence>
<dbReference type="InterPro" id="IPR045854">
    <property type="entry name" value="NO2/SO3_Rdtase_4Fe4S_sf"/>
</dbReference>
<dbReference type="SUPFAM" id="SSF55124">
    <property type="entry name" value="Nitrite/Sulfite reductase N-terminal domain-like"/>
    <property type="match status" value="1"/>
</dbReference>